<organism evidence="1 2">
    <name type="scientific">Racocetra persica</name>
    <dbReference type="NCBI Taxonomy" id="160502"/>
    <lineage>
        <taxon>Eukaryota</taxon>
        <taxon>Fungi</taxon>
        <taxon>Fungi incertae sedis</taxon>
        <taxon>Mucoromycota</taxon>
        <taxon>Glomeromycotina</taxon>
        <taxon>Glomeromycetes</taxon>
        <taxon>Diversisporales</taxon>
        <taxon>Gigasporaceae</taxon>
        <taxon>Racocetra</taxon>
    </lineage>
</organism>
<sequence>NGVEPEFQQKFDIIVGADIVYEVAHANWIPKVIKKFMNKGGTFYLMIPLRPTHTLEVELFERCMEEQGFILQYRQDQQGLDDFSG</sequence>
<dbReference type="EMBL" id="CAJVQC010104711">
    <property type="protein sequence ID" value="CAG8832794.1"/>
    <property type="molecule type" value="Genomic_DNA"/>
</dbReference>
<protein>
    <submittedName>
        <fullName evidence="1">17655_t:CDS:1</fullName>
    </submittedName>
</protein>
<feature type="non-terminal residue" evidence="1">
    <location>
        <position position="85"/>
    </location>
</feature>
<evidence type="ECO:0000313" key="2">
    <source>
        <dbReference type="Proteomes" id="UP000789920"/>
    </source>
</evidence>
<gene>
    <name evidence="1" type="ORF">RPERSI_LOCUS28594</name>
</gene>
<keyword evidence="2" id="KW-1185">Reference proteome</keyword>
<comment type="caution">
    <text evidence="1">The sequence shown here is derived from an EMBL/GenBank/DDBJ whole genome shotgun (WGS) entry which is preliminary data.</text>
</comment>
<accession>A0ACA9S9R9</accession>
<evidence type="ECO:0000313" key="1">
    <source>
        <dbReference type="EMBL" id="CAG8832794.1"/>
    </source>
</evidence>
<reference evidence="1" key="1">
    <citation type="submission" date="2021-06" db="EMBL/GenBank/DDBJ databases">
        <authorList>
            <person name="Kallberg Y."/>
            <person name="Tangrot J."/>
            <person name="Rosling A."/>
        </authorList>
    </citation>
    <scope>NUCLEOTIDE SEQUENCE</scope>
    <source>
        <strain evidence="1">MA461A</strain>
    </source>
</reference>
<dbReference type="Proteomes" id="UP000789920">
    <property type="component" value="Unassembled WGS sequence"/>
</dbReference>
<proteinExistence type="predicted"/>
<feature type="non-terminal residue" evidence="1">
    <location>
        <position position="1"/>
    </location>
</feature>
<name>A0ACA9S9R9_9GLOM</name>